<sequence>MGKCGKNIMKERLQHPKNNFLCVGKARKGNEIRPVLVTDPKGEIEQLKKVEKQGYVFCIYDISERSLENN</sequence>
<name>A0A9D2FUB2_9STRE</name>
<gene>
    <name evidence="1" type="ORF">H9965_00595</name>
</gene>
<comment type="caution">
    <text evidence="1">The sequence shown here is derived from an EMBL/GenBank/DDBJ whole genome shotgun (WGS) entry which is preliminary data.</text>
</comment>
<proteinExistence type="predicted"/>
<evidence type="ECO:0000313" key="1">
    <source>
        <dbReference type="EMBL" id="HIZ66975.1"/>
    </source>
</evidence>
<accession>A0A9D2FUB2</accession>
<organism evidence="1 2">
    <name type="scientific">Candidatus Streptococcus faecavium</name>
    <dbReference type="NCBI Taxonomy" id="2838763"/>
    <lineage>
        <taxon>Bacteria</taxon>
        <taxon>Bacillati</taxon>
        <taxon>Bacillota</taxon>
        <taxon>Bacilli</taxon>
        <taxon>Lactobacillales</taxon>
        <taxon>Streptococcaceae</taxon>
        <taxon>Streptococcus</taxon>
    </lineage>
</organism>
<protein>
    <submittedName>
        <fullName evidence="1">Uncharacterized protein</fullName>
    </submittedName>
</protein>
<dbReference type="AlphaFoldDB" id="A0A9D2FUB2"/>
<evidence type="ECO:0000313" key="2">
    <source>
        <dbReference type="Proteomes" id="UP000824058"/>
    </source>
</evidence>
<dbReference type="EMBL" id="DXBD01000006">
    <property type="protein sequence ID" value="HIZ66975.1"/>
    <property type="molecule type" value="Genomic_DNA"/>
</dbReference>
<reference evidence="1" key="1">
    <citation type="journal article" date="2021" name="PeerJ">
        <title>Extensive microbial diversity within the chicken gut microbiome revealed by metagenomics and culture.</title>
        <authorList>
            <person name="Gilroy R."/>
            <person name="Ravi A."/>
            <person name="Getino M."/>
            <person name="Pursley I."/>
            <person name="Horton D.L."/>
            <person name="Alikhan N.F."/>
            <person name="Baker D."/>
            <person name="Gharbi K."/>
            <person name="Hall N."/>
            <person name="Watson M."/>
            <person name="Adriaenssens E.M."/>
            <person name="Foster-Nyarko E."/>
            <person name="Jarju S."/>
            <person name="Secka A."/>
            <person name="Antonio M."/>
            <person name="Oren A."/>
            <person name="Chaudhuri R.R."/>
            <person name="La Ragione R."/>
            <person name="Hildebrand F."/>
            <person name="Pallen M.J."/>
        </authorList>
    </citation>
    <scope>NUCLEOTIDE SEQUENCE</scope>
    <source>
        <strain evidence="1">ChiBcolR9-63</strain>
    </source>
</reference>
<reference evidence="1" key="2">
    <citation type="submission" date="2021-04" db="EMBL/GenBank/DDBJ databases">
        <authorList>
            <person name="Gilroy R."/>
        </authorList>
    </citation>
    <scope>NUCLEOTIDE SEQUENCE</scope>
    <source>
        <strain evidence="1">ChiBcolR9-63</strain>
    </source>
</reference>
<dbReference type="Proteomes" id="UP000824058">
    <property type="component" value="Unassembled WGS sequence"/>
</dbReference>